<dbReference type="GO" id="GO:0022627">
    <property type="term" value="C:cytosolic small ribosomal subunit"/>
    <property type="evidence" value="ECO:0007669"/>
    <property type="project" value="UniProtKB-UniRule"/>
</dbReference>
<dbReference type="PROSITE" id="PS00056">
    <property type="entry name" value="RIBOSOMAL_S17"/>
    <property type="match status" value="1"/>
</dbReference>
<dbReference type="AlphaFoldDB" id="F2NJD0"/>
<keyword evidence="4 6" id="KW-0689">Ribosomal protein</keyword>
<dbReference type="GO" id="GO:0006412">
    <property type="term" value="P:translation"/>
    <property type="evidence" value="ECO:0007669"/>
    <property type="project" value="UniProtKB-UniRule"/>
</dbReference>
<dbReference type="NCBIfam" id="NF004123">
    <property type="entry name" value="PRK05610.1"/>
    <property type="match status" value="1"/>
</dbReference>
<evidence type="ECO:0000313" key="9">
    <source>
        <dbReference type="Proteomes" id="UP000000483"/>
    </source>
</evidence>
<evidence type="ECO:0000313" key="8">
    <source>
        <dbReference type="EMBL" id="AEB09302.1"/>
    </source>
</evidence>
<keyword evidence="5 6" id="KW-0687">Ribonucleoprotein</keyword>
<dbReference type="PANTHER" id="PTHR10744:SF1">
    <property type="entry name" value="SMALL RIBOSOMAL SUBUNIT PROTEIN US17M"/>
    <property type="match status" value="1"/>
</dbReference>
<reference evidence="8 9" key="1">
    <citation type="journal article" date="2011" name="Stand. Genomic Sci.">
        <title>Complete genome sequence of the acetate-degrading sulfate reducer Desulfobacca acetoxidans type strain (ASRB2).</title>
        <authorList>
            <person name="Goker M."/>
            <person name="Teshima H."/>
            <person name="Lapidus A."/>
            <person name="Nolan M."/>
            <person name="Lucas S."/>
            <person name="Hammon N."/>
            <person name="Deshpande S."/>
            <person name="Cheng J.F."/>
            <person name="Tapia R."/>
            <person name="Han C."/>
            <person name="Goodwin L."/>
            <person name="Pitluck S."/>
            <person name="Huntemann M."/>
            <person name="Liolios K."/>
            <person name="Ivanova N."/>
            <person name="Pagani I."/>
            <person name="Mavromatis K."/>
            <person name="Ovchinikova G."/>
            <person name="Pati A."/>
            <person name="Chen A."/>
            <person name="Palaniappan K."/>
            <person name="Land M."/>
            <person name="Hauser L."/>
            <person name="Brambilla E.M."/>
            <person name="Rohde M."/>
            <person name="Spring S."/>
            <person name="Detter J.C."/>
            <person name="Woyke T."/>
            <person name="Bristow J."/>
            <person name="Eisen J.A."/>
            <person name="Markowitz V."/>
            <person name="Hugenholtz P."/>
            <person name="Kyrpides N.C."/>
            <person name="Klenk H.P."/>
        </authorList>
    </citation>
    <scope>NUCLEOTIDE SEQUENCE [LARGE SCALE GENOMIC DNA]</scope>
    <source>
        <strain evidence="9">ATCC 700848 / DSM 11109 / ASRB2</strain>
    </source>
</reference>
<evidence type="ECO:0000256" key="7">
    <source>
        <dbReference type="RuleBase" id="RU003872"/>
    </source>
</evidence>
<keyword evidence="9" id="KW-1185">Reference proteome</keyword>
<reference evidence="9" key="2">
    <citation type="submission" date="2011-03" db="EMBL/GenBank/DDBJ databases">
        <title>The complete genome of Desulfobacca acetoxidans DSM 11109.</title>
        <authorList>
            <consortium name="US DOE Joint Genome Institute (JGI-PGF)"/>
            <person name="Lucas S."/>
            <person name="Copeland A."/>
            <person name="Lapidus A."/>
            <person name="Bruce D."/>
            <person name="Goodwin L."/>
            <person name="Pitluck S."/>
            <person name="Peters L."/>
            <person name="Kyrpides N."/>
            <person name="Mavromatis K."/>
            <person name="Ivanova N."/>
            <person name="Ovchinnikova G."/>
            <person name="Teshima H."/>
            <person name="Detter J.C."/>
            <person name="Han C."/>
            <person name="Land M."/>
            <person name="Hauser L."/>
            <person name="Markowitz V."/>
            <person name="Cheng J.-F."/>
            <person name="Hugenholtz P."/>
            <person name="Woyke T."/>
            <person name="Wu D."/>
            <person name="Spring S."/>
            <person name="Schueler E."/>
            <person name="Brambilla E."/>
            <person name="Klenk H.-P."/>
            <person name="Eisen J.A."/>
        </authorList>
    </citation>
    <scope>NUCLEOTIDE SEQUENCE [LARGE SCALE GENOMIC DNA]</scope>
    <source>
        <strain evidence="9">ATCC 700848 / DSM 11109 / ASRB2</strain>
    </source>
</reference>
<dbReference type="HAMAP" id="MF_01345_B">
    <property type="entry name" value="Ribosomal_uS17_B"/>
    <property type="match status" value="1"/>
</dbReference>
<dbReference type="STRING" id="880072.Desac_1447"/>
<accession>F2NJD0</accession>
<evidence type="ECO:0000256" key="4">
    <source>
        <dbReference type="ARBA" id="ARBA00022980"/>
    </source>
</evidence>
<dbReference type="CDD" id="cd00364">
    <property type="entry name" value="Ribosomal_uS17"/>
    <property type="match status" value="1"/>
</dbReference>
<dbReference type="EMBL" id="CP002629">
    <property type="protein sequence ID" value="AEB09302.1"/>
    <property type="molecule type" value="Genomic_DNA"/>
</dbReference>
<dbReference type="Pfam" id="PF00366">
    <property type="entry name" value="Ribosomal_S17"/>
    <property type="match status" value="1"/>
</dbReference>
<dbReference type="HOGENOM" id="CLU_073626_1_0_7"/>
<evidence type="ECO:0000256" key="5">
    <source>
        <dbReference type="ARBA" id="ARBA00023274"/>
    </source>
</evidence>
<sequence length="86" mass="10105">MDQERGNRKTLTGVVVSDKMDKTVVVRVERLVRHPVYHKTVKRRKKFKAHDQNNACGVGDKVLIIESRPLSRDKRWRIKEILEKAL</sequence>
<dbReference type="Gene3D" id="2.40.50.140">
    <property type="entry name" value="Nucleic acid-binding proteins"/>
    <property type="match status" value="1"/>
</dbReference>
<dbReference type="eggNOG" id="COG0186">
    <property type="taxonomic scope" value="Bacteria"/>
</dbReference>
<dbReference type="OrthoDB" id="9811714at2"/>
<evidence type="ECO:0000256" key="2">
    <source>
        <dbReference type="ARBA" id="ARBA00022730"/>
    </source>
</evidence>
<comment type="function">
    <text evidence="6">One of the primary rRNA binding proteins, it binds specifically to the 5'-end of 16S ribosomal RNA.</text>
</comment>
<protein>
    <recommendedName>
        <fullName evidence="6">Small ribosomal subunit protein uS17</fullName>
    </recommendedName>
</protein>
<comment type="subunit">
    <text evidence="6">Part of the 30S ribosomal subunit.</text>
</comment>
<dbReference type="RefSeq" id="WP_013706413.1">
    <property type="nucleotide sequence ID" value="NC_015388.1"/>
</dbReference>
<evidence type="ECO:0000256" key="3">
    <source>
        <dbReference type="ARBA" id="ARBA00022884"/>
    </source>
</evidence>
<dbReference type="Proteomes" id="UP000000483">
    <property type="component" value="Chromosome"/>
</dbReference>
<dbReference type="InterPro" id="IPR000266">
    <property type="entry name" value="Ribosomal_uS17"/>
</dbReference>
<comment type="similarity">
    <text evidence="1 6 7">Belongs to the universal ribosomal protein uS17 family.</text>
</comment>
<dbReference type="NCBIfam" id="TIGR03635">
    <property type="entry name" value="uS17_bact"/>
    <property type="match status" value="1"/>
</dbReference>
<dbReference type="PANTHER" id="PTHR10744">
    <property type="entry name" value="40S RIBOSOMAL PROTEIN S11 FAMILY MEMBER"/>
    <property type="match status" value="1"/>
</dbReference>
<dbReference type="SUPFAM" id="SSF50249">
    <property type="entry name" value="Nucleic acid-binding proteins"/>
    <property type="match status" value="1"/>
</dbReference>
<dbReference type="InterPro" id="IPR019979">
    <property type="entry name" value="Ribosomal_uS17_CS"/>
</dbReference>
<name>F2NJD0_DESAR</name>
<keyword evidence="3 6" id="KW-0694">RNA-binding</keyword>
<keyword evidence="2 6" id="KW-0699">rRNA-binding</keyword>
<dbReference type="GO" id="GO:0019843">
    <property type="term" value="F:rRNA binding"/>
    <property type="evidence" value="ECO:0007669"/>
    <property type="project" value="UniProtKB-UniRule"/>
</dbReference>
<dbReference type="InterPro" id="IPR012340">
    <property type="entry name" value="NA-bd_OB-fold"/>
</dbReference>
<dbReference type="KEGG" id="dao:Desac_1447"/>
<evidence type="ECO:0000256" key="1">
    <source>
        <dbReference type="ARBA" id="ARBA00010254"/>
    </source>
</evidence>
<organism evidence="8 9">
    <name type="scientific">Desulfobacca acetoxidans (strain ATCC 700848 / DSM 11109 / ASRB2)</name>
    <dbReference type="NCBI Taxonomy" id="880072"/>
    <lineage>
        <taxon>Bacteria</taxon>
        <taxon>Pseudomonadati</taxon>
        <taxon>Thermodesulfobacteriota</taxon>
        <taxon>Desulfobaccia</taxon>
        <taxon>Desulfobaccales</taxon>
        <taxon>Desulfobaccaceae</taxon>
        <taxon>Desulfobacca</taxon>
    </lineage>
</organism>
<dbReference type="PRINTS" id="PR00973">
    <property type="entry name" value="RIBOSOMALS17"/>
</dbReference>
<dbReference type="GO" id="GO:0003735">
    <property type="term" value="F:structural constituent of ribosome"/>
    <property type="evidence" value="ECO:0007669"/>
    <property type="project" value="UniProtKB-UniRule"/>
</dbReference>
<gene>
    <name evidence="6" type="primary">rpsQ</name>
    <name evidence="8" type="ordered locus">Desac_1447</name>
</gene>
<evidence type="ECO:0000256" key="6">
    <source>
        <dbReference type="HAMAP-Rule" id="MF_01345"/>
    </source>
</evidence>
<dbReference type="InterPro" id="IPR019984">
    <property type="entry name" value="Ribosomal_uS17_bact/chlr"/>
</dbReference>
<proteinExistence type="inferred from homology"/>